<sequence>MMIELEKTCTGLNGKLRIDGENRNLIKQEVYSKGTMGFKNDALLEKDQLKINIKDTSLRKMTSEFAHRFRMDKEFRVDCDKAKLFFEFECPGNNKKSIHGFVHEIHSNPFGAILLSEFQIKIWAIVSEKNPIWYFDATGGIFKKMFHQQETLIYSIAIHDTLNNKCLSIADFFTNSNSNVSIYTYLYVILEKLKCYKFFKPPKAIVSDFSWANITALMKAIVFTSKYRNERFQVNYITLKTFVLNNSVEIVDHSCNNCRKTKITEDDDEKKFVFIENKEVSYVNDSPFTKYFNDLLEFDQEIETPTKNSYYVPKLFEILSKKLHLMPFWCGILLSYFNINETRLSNNYVEKWFQDIKINLFRKHKRSEYKRLYEDHFNINFVDFESKKENYQTERFSYEKWSLPKLSRKGNDISQNYYESFDKKQLGELVKKIKLVDIGLYEDMELDSESETEMVANVQGNQNEIKVSDDEYMDTNELISFNDIYDSGTNTENFFYYKIDNMLIRKKDAKRLLNNEWLSGDVKKSPVKKSHFNEEMVHDLSENDNSKEEKANFSQKLVDSILDISSDIKNTVKETIQETISNVGKIFQNKEKNEVNP</sequence>
<accession>A0A3M7T466</accession>
<name>A0A3M7T466_BRAPC</name>
<evidence type="ECO:0000313" key="2">
    <source>
        <dbReference type="Proteomes" id="UP000276133"/>
    </source>
</evidence>
<dbReference type="AlphaFoldDB" id="A0A3M7T466"/>
<gene>
    <name evidence="1" type="ORF">BpHYR1_002014</name>
</gene>
<dbReference type="EMBL" id="REGN01000312">
    <property type="protein sequence ID" value="RNA42853.1"/>
    <property type="molecule type" value="Genomic_DNA"/>
</dbReference>
<reference evidence="1 2" key="1">
    <citation type="journal article" date="2018" name="Sci. Rep.">
        <title>Genomic signatures of local adaptation to the degree of environmental predictability in rotifers.</title>
        <authorList>
            <person name="Franch-Gras L."/>
            <person name="Hahn C."/>
            <person name="Garcia-Roger E.M."/>
            <person name="Carmona M.J."/>
            <person name="Serra M."/>
            <person name="Gomez A."/>
        </authorList>
    </citation>
    <scope>NUCLEOTIDE SEQUENCE [LARGE SCALE GENOMIC DNA]</scope>
    <source>
        <strain evidence="1">HYR1</strain>
    </source>
</reference>
<keyword evidence="2" id="KW-1185">Reference proteome</keyword>
<evidence type="ECO:0000313" key="1">
    <source>
        <dbReference type="EMBL" id="RNA42853.1"/>
    </source>
</evidence>
<organism evidence="1 2">
    <name type="scientific">Brachionus plicatilis</name>
    <name type="common">Marine rotifer</name>
    <name type="synonym">Brachionus muelleri</name>
    <dbReference type="NCBI Taxonomy" id="10195"/>
    <lineage>
        <taxon>Eukaryota</taxon>
        <taxon>Metazoa</taxon>
        <taxon>Spiralia</taxon>
        <taxon>Gnathifera</taxon>
        <taxon>Rotifera</taxon>
        <taxon>Eurotatoria</taxon>
        <taxon>Monogononta</taxon>
        <taxon>Pseudotrocha</taxon>
        <taxon>Ploima</taxon>
        <taxon>Brachionidae</taxon>
        <taxon>Brachionus</taxon>
    </lineage>
</organism>
<proteinExistence type="predicted"/>
<comment type="caution">
    <text evidence="1">The sequence shown here is derived from an EMBL/GenBank/DDBJ whole genome shotgun (WGS) entry which is preliminary data.</text>
</comment>
<dbReference type="Proteomes" id="UP000276133">
    <property type="component" value="Unassembled WGS sequence"/>
</dbReference>
<protein>
    <submittedName>
        <fullName evidence="1">Uncharacterized protein</fullName>
    </submittedName>
</protein>
<dbReference type="OrthoDB" id="6777929at2759"/>